<organism evidence="2">
    <name type="scientific">Grammatophora oceanica</name>
    <dbReference type="NCBI Taxonomy" id="210454"/>
    <lineage>
        <taxon>Eukaryota</taxon>
        <taxon>Sar</taxon>
        <taxon>Stramenopiles</taxon>
        <taxon>Ochrophyta</taxon>
        <taxon>Bacillariophyta</taxon>
        <taxon>Fragilariophyceae</taxon>
        <taxon>Fragilariophycidae</taxon>
        <taxon>Rhabdonematales</taxon>
        <taxon>Grammatophoraceae</taxon>
        <taxon>Grammatophora</taxon>
    </lineage>
</organism>
<dbReference type="EMBL" id="HBGK01046150">
    <property type="protein sequence ID" value="CAD9305846.1"/>
    <property type="molecule type" value="Transcribed_RNA"/>
</dbReference>
<feature type="domain" description="HYR-like" evidence="1">
    <location>
        <begin position="168"/>
        <end position="223"/>
    </location>
</feature>
<evidence type="ECO:0000313" key="2">
    <source>
        <dbReference type="EMBL" id="CAD9305846.1"/>
    </source>
</evidence>
<accession>A0A7S1YKA0</accession>
<gene>
    <name evidence="2" type="ORF">GOCE00092_LOCUS24247</name>
</gene>
<dbReference type="AlphaFoldDB" id="A0A7S1YKA0"/>
<evidence type="ECO:0000259" key="1">
    <source>
        <dbReference type="Pfam" id="PF23237"/>
    </source>
</evidence>
<dbReference type="Pfam" id="PF23237">
    <property type="entry name" value="HYR_4C"/>
    <property type="match status" value="1"/>
</dbReference>
<sequence>MSSSTSTTTGDICPGGLSVTRTYTLKDAANNFVSCDQMFMIEPEVSPPTFEEVPEEKSVSCADGCLDDSCFDGPPNAASTVCEVDIISLTNVTDFTMNSDCSDGSTVGTYTITWTAVDECENEASATQTVYVTNDQIPTFFEHLSDKDVECGEGCAESTTDDFDQCFDMPTAVDECGAAVIPKGSVISKTVDGCSALTGTYSQTWTATDKCGNVATTAQTVTIADTTDPTIDDMGIIDEQKTCFDAIDAPPVLIASDTCGNAMLDKACCNMLAVGGVDIMRTWTATDECGNSATFTQDILITCE</sequence>
<protein>
    <recommendedName>
        <fullName evidence="1">HYR-like domain-containing protein</fullName>
    </recommendedName>
</protein>
<dbReference type="InterPro" id="IPR057078">
    <property type="entry name" value="HYR-4C"/>
</dbReference>
<proteinExistence type="predicted"/>
<reference evidence="2" key="1">
    <citation type="submission" date="2021-01" db="EMBL/GenBank/DDBJ databases">
        <authorList>
            <person name="Corre E."/>
            <person name="Pelletier E."/>
            <person name="Niang G."/>
            <person name="Scheremetjew M."/>
            <person name="Finn R."/>
            <person name="Kale V."/>
            <person name="Holt S."/>
            <person name="Cochrane G."/>
            <person name="Meng A."/>
            <person name="Brown T."/>
            <person name="Cohen L."/>
        </authorList>
    </citation>
    <scope>NUCLEOTIDE SEQUENCE</scope>
    <source>
        <strain evidence="2">CCMP 410</strain>
    </source>
</reference>
<dbReference type="InterPro" id="IPR013783">
    <property type="entry name" value="Ig-like_fold"/>
</dbReference>
<name>A0A7S1YKA0_9STRA</name>
<dbReference type="Gene3D" id="2.60.40.10">
    <property type="entry name" value="Immunoglobulins"/>
    <property type="match status" value="2"/>
</dbReference>